<dbReference type="AlphaFoldDB" id="A0A645FB72"/>
<dbReference type="EMBL" id="VSSQ01056995">
    <property type="protein sequence ID" value="MPN10812.1"/>
    <property type="molecule type" value="Genomic_DNA"/>
</dbReference>
<sequence>MRIRAVPSMKFMLDNTIAYSVRISEILNGLHKSEDSMKEDDAHTDEGEE</sequence>
<organism evidence="2">
    <name type="scientific">bioreactor metagenome</name>
    <dbReference type="NCBI Taxonomy" id="1076179"/>
    <lineage>
        <taxon>unclassified sequences</taxon>
        <taxon>metagenomes</taxon>
        <taxon>ecological metagenomes</taxon>
    </lineage>
</organism>
<feature type="region of interest" description="Disordered" evidence="1">
    <location>
        <begin position="30"/>
        <end position="49"/>
    </location>
</feature>
<protein>
    <recommendedName>
        <fullName evidence="3">Ribosome-binding factor A</fullName>
    </recommendedName>
</protein>
<evidence type="ECO:0000256" key="1">
    <source>
        <dbReference type="SAM" id="MobiDB-lite"/>
    </source>
</evidence>
<evidence type="ECO:0000313" key="2">
    <source>
        <dbReference type="EMBL" id="MPN10812.1"/>
    </source>
</evidence>
<gene>
    <name evidence="2" type="ORF">SDC9_158109</name>
</gene>
<accession>A0A645FB72</accession>
<evidence type="ECO:0008006" key="3">
    <source>
        <dbReference type="Google" id="ProtNLM"/>
    </source>
</evidence>
<proteinExistence type="predicted"/>
<name>A0A645FB72_9ZZZZ</name>
<comment type="caution">
    <text evidence="2">The sequence shown here is derived from an EMBL/GenBank/DDBJ whole genome shotgun (WGS) entry which is preliminary data.</text>
</comment>
<feature type="compositionally biased region" description="Basic and acidic residues" evidence="1">
    <location>
        <begin position="31"/>
        <end position="49"/>
    </location>
</feature>
<reference evidence="2" key="1">
    <citation type="submission" date="2019-08" db="EMBL/GenBank/DDBJ databases">
        <authorList>
            <person name="Kucharzyk K."/>
            <person name="Murdoch R.W."/>
            <person name="Higgins S."/>
            <person name="Loffler F."/>
        </authorList>
    </citation>
    <scope>NUCLEOTIDE SEQUENCE</scope>
</reference>